<feature type="transmembrane region" description="Helical" evidence="1">
    <location>
        <begin position="333"/>
        <end position="349"/>
    </location>
</feature>
<feature type="transmembrane region" description="Helical" evidence="1">
    <location>
        <begin position="278"/>
        <end position="296"/>
    </location>
</feature>
<feature type="transmembrane region" description="Helical" evidence="1">
    <location>
        <begin position="84"/>
        <end position="103"/>
    </location>
</feature>
<name>A0A398B8K3_9BACI</name>
<evidence type="ECO:0000313" key="2">
    <source>
        <dbReference type="EMBL" id="RID84026.1"/>
    </source>
</evidence>
<keyword evidence="1" id="KW-1133">Transmembrane helix</keyword>
<evidence type="ECO:0000313" key="3">
    <source>
        <dbReference type="Proteomes" id="UP000266016"/>
    </source>
</evidence>
<dbReference type="EMBL" id="QWVS01000028">
    <property type="protein sequence ID" value="RID84026.1"/>
    <property type="molecule type" value="Genomic_DNA"/>
</dbReference>
<protein>
    <recommendedName>
        <fullName evidence="4">Glycosyltransferase RgtA/B/C/D-like domain-containing protein</fullName>
    </recommendedName>
</protein>
<feature type="transmembrane region" description="Helical" evidence="1">
    <location>
        <begin position="203"/>
        <end position="223"/>
    </location>
</feature>
<feature type="transmembrane region" description="Helical" evidence="1">
    <location>
        <begin position="308"/>
        <end position="327"/>
    </location>
</feature>
<evidence type="ECO:0000256" key="1">
    <source>
        <dbReference type="SAM" id="Phobius"/>
    </source>
</evidence>
<organism evidence="2 3">
    <name type="scientific">Peribacillus asahii</name>
    <dbReference type="NCBI Taxonomy" id="228899"/>
    <lineage>
        <taxon>Bacteria</taxon>
        <taxon>Bacillati</taxon>
        <taxon>Bacillota</taxon>
        <taxon>Bacilli</taxon>
        <taxon>Bacillales</taxon>
        <taxon>Bacillaceae</taxon>
        <taxon>Peribacillus</taxon>
    </lineage>
</organism>
<comment type="caution">
    <text evidence="2">The sequence shown here is derived from an EMBL/GenBank/DDBJ whole genome shotgun (WGS) entry which is preliminary data.</text>
</comment>
<evidence type="ECO:0008006" key="4">
    <source>
        <dbReference type="Google" id="ProtNLM"/>
    </source>
</evidence>
<feature type="transmembrane region" description="Helical" evidence="1">
    <location>
        <begin position="109"/>
        <end position="129"/>
    </location>
</feature>
<feature type="transmembrane region" description="Helical" evidence="1">
    <location>
        <begin position="356"/>
        <end position="373"/>
    </location>
</feature>
<dbReference type="Proteomes" id="UP000266016">
    <property type="component" value="Unassembled WGS sequence"/>
</dbReference>
<sequence>MGKNNAIKEKAAIAFISIISISWIFWMQITHVNRYAASWDQVDFVLALERYDLMAMQPHFPGYPYFILGGYFIHFFLENKAASLTVFNILFYFSALFPMYKLAREYVSKSYSLLIAAILYSSTYIMIIVNQPMSEGAAIAALWWYFWSINHAIKKNKLLFNILPLFVFSILLGIRLSYLPFAIGLLLLFYIKWRNKQYRLRHIIAYLLIAGAFQFIWVAGLVLSEGSIKGFLKLSLAFTSGHFNSWGNTAVSSDVPFLTRLKTIVINNVLWTGISSQIIWLAIVYAVAIGLFIHYFKWNDIKRDSSMQLAIIMSSSYFIWVVIGQNIDKPRHILPLVIFLLFIMLINILRNSRNTMLVLFFIVLLISQIYHSYTLVIEQAQANPAAYQLADYLKSHEESAIVYTWEETRVLEYVNVPTSHKRVKTFEIFLHDISYYPNKKILITNKVVEGFKAQGINVNANIKQIKKFHSNSIFDPVYHDIVLYEWIK</sequence>
<keyword evidence="1" id="KW-0812">Transmembrane</keyword>
<feature type="transmembrane region" description="Helical" evidence="1">
    <location>
        <begin position="60"/>
        <end position="77"/>
    </location>
</feature>
<accession>A0A398B8K3</accession>
<dbReference type="RefSeq" id="WP_119117878.1">
    <property type="nucleotide sequence ID" value="NZ_QWVS01000028.1"/>
</dbReference>
<keyword evidence="1" id="KW-0472">Membrane</keyword>
<proteinExistence type="predicted"/>
<feature type="transmembrane region" description="Helical" evidence="1">
    <location>
        <begin position="12"/>
        <end position="29"/>
    </location>
</feature>
<feature type="transmembrane region" description="Helical" evidence="1">
    <location>
        <begin position="165"/>
        <end position="191"/>
    </location>
</feature>
<dbReference type="AlphaFoldDB" id="A0A398B8K3"/>
<gene>
    <name evidence="2" type="ORF">D1953_14355</name>
</gene>
<reference evidence="2 3" key="1">
    <citation type="submission" date="2018-08" db="EMBL/GenBank/DDBJ databases">
        <title>Bacillus jemisoniae sp. nov., Bacillus chryseoplanitiae sp. nov., Bacillus resnikiae sp. nov., and Bacillus frankliniae sp. nov., isolated from Viking spacecraft and associated surfaces.</title>
        <authorList>
            <person name="Seuylemezian A."/>
            <person name="Vaishampayan P."/>
        </authorList>
    </citation>
    <scope>NUCLEOTIDE SEQUENCE [LARGE SCALE GENOMIC DNA]</scope>
    <source>
        <strain evidence="2 3">MA001</strain>
    </source>
</reference>
<keyword evidence="3" id="KW-1185">Reference proteome</keyword>
<feature type="transmembrane region" description="Helical" evidence="1">
    <location>
        <begin position="136"/>
        <end position="153"/>
    </location>
</feature>